<evidence type="ECO:0000256" key="3">
    <source>
        <dbReference type="ARBA" id="ARBA00023295"/>
    </source>
</evidence>
<dbReference type="NCBIfam" id="NF003740">
    <property type="entry name" value="PRK05337.1"/>
    <property type="match status" value="1"/>
</dbReference>
<dbReference type="GO" id="GO:0005975">
    <property type="term" value="P:carbohydrate metabolic process"/>
    <property type="evidence" value="ECO:0007669"/>
    <property type="project" value="InterPro"/>
</dbReference>
<protein>
    <recommendedName>
        <fullName evidence="4">Glycoside hydrolase family 3 N-terminal domain-containing protein</fullName>
    </recommendedName>
</protein>
<dbReference type="InterPro" id="IPR001764">
    <property type="entry name" value="Glyco_hydro_3_N"/>
</dbReference>
<proteinExistence type="inferred from homology"/>
<feature type="domain" description="Glycoside hydrolase family 3 N-terminal" evidence="4">
    <location>
        <begin position="30"/>
        <end position="324"/>
    </location>
</feature>
<dbReference type="PANTHER" id="PTHR30480">
    <property type="entry name" value="BETA-HEXOSAMINIDASE-RELATED"/>
    <property type="match status" value="1"/>
</dbReference>
<evidence type="ECO:0000259" key="4">
    <source>
        <dbReference type="Pfam" id="PF00933"/>
    </source>
</evidence>
<dbReference type="EMBL" id="AP028679">
    <property type="protein sequence ID" value="BEQ16274.1"/>
    <property type="molecule type" value="Genomic_DNA"/>
</dbReference>
<sequence length="350" mass="36993">MNRRAVRNSLAQSMVVGLPGLEAGPDELALAAEQGLGGVILFARNVESPAQVWQLNYDLRRAAANAERPPLWVMVDQEGGSVARLHAPFTDGPDLAELGGADDEALMAHGAKLGREALAAGFNWDLAPVMDVHAMEGGIMARRSLGADPALVGRLGAAFIRGMQEAGCLACAKHFPGLGRTTADTHKERPTVNLSRAELEAVELPPFRAAARAGVAGVMICHAVYAALDPDRPASLSPAVIQDLLRGELGYDGLIMSDDLEMGAVVGQMAPEEAAVEAYLAGSDVLLMCHRPELALAALERLTDLVMAGELDPALVAERARRIVQSKQPLEFLPPDMSVLQAELAANQRA</sequence>
<gene>
    <name evidence="5" type="ORF">FAK_33400</name>
</gene>
<dbReference type="Proteomes" id="UP001366166">
    <property type="component" value="Chromosome"/>
</dbReference>
<dbReference type="InterPro" id="IPR036962">
    <property type="entry name" value="Glyco_hydro_3_N_sf"/>
</dbReference>
<keyword evidence="2" id="KW-0378">Hydrolase</keyword>
<name>A0AAU9EMC7_9BACT</name>
<dbReference type="InterPro" id="IPR017853">
    <property type="entry name" value="GH"/>
</dbReference>
<dbReference type="GO" id="GO:0004553">
    <property type="term" value="F:hydrolase activity, hydrolyzing O-glycosyl compounds"/>
    <property type="evidence" value="ECO:0007669"/>
    <property type="project" value="InterPro"/>
</dbReference>
<dbReference type="KEGG" id="dmp:FAK_33400"/>
<keyword evidence="3" id="KW-0326">Glycosidase</keyword>
<keyword evidence="6" id="KW-1185">Reference proteome</keyword>
<reference evidence="6" key="1">
    <citation type="journal article" date="2023" name="Arch. Microbiol.">
        <title>Desulfoferula mesophilus gen. nov. sp. nov., a mesophilic sulfate-reducing bacterium isolated from a brackish lake sediment.</title>
        <authorList>
            <person name="Watanabe T."/>
            <person name="Yabe T."/>
            <person name="Tsuji J.M."/>
            <person name="Fukui M."/>
        </authorList>
    </citation>
    <scope>NUCLEOTIDE SEQUENCE [LARGE SCALE GENOMIC DNA]</scope>
    <source>
        <strain evidence="6">12FAK</strain>
    </source>
</reference>
<dbReference type="Pfam" id="PF00933">
    <property type="entry name" value="Glyco_hydro_3"/>
    <property type="match status" value="1"/>
</dbReference>
<dbReference type="SUPFAM" id="SSF51445">
    <property type="entry name" value="(Trans)glycosidases"/>
    <property type="match status" value="1"/>
</dbReference>
<accession>A0AAU9EMC7</accession>
<dbReference type="PANTHER" id="PTHR30480:SF16">
    <property type="entry name" value="GLYCOSIDE HYDROLASE FAMILY 3 DOMAIN PROTEIN"/>
    <property type="match status" value="1"/>
</dbReference>
<evidence type="ECO:0000256" key="2">
    <source>
        <dbReference type="ARBA" id="ARBA00022801"/>
    </source>
</evidence>
<dbReference type="AlphaFoldDB" id="A0AAU9EMC7"/>
<dbReference type="Gene3D" id="3.20.20.300">
    <property type="entry name" value="Glycoside hydrolase, family 3, N-terminal domain"/>
    <property type="match status" value="1"/>
</dbReference>
<dbReference type="RefSeq" id="WP_338601867.1">
    <property type="nucleotide sequence ID" value="NZ_AP028679.1"/>
</dbReference>
<evidence type="ECO:0000313" key="5">
    <source>
        <dbReference type="EMBL" id="BEQ16274.1"/>
    </source>
</evidence>
<organism evidence="5 6">
    <name type="scientific">Desulfoferula mesophila</name>
    <dbReference type="NCBI Taxonomy" id="3058419"/>
    <lineage>
        <taxon>Bacteria</taxon>
        <taxon>Pseudomonadati</taxon>
        <taxon>Thermodesulfobacteriota</taxon>
        <taxon>Desulfarculia</taxon>
        <taxon>Desulfarculales</taxon>
        <taxon>Desulfarculaceae</taxon>
        <taxon>Desulfoferula</taxon>
    </lineage>
</organism>
<evidence type="ECO:0000313" key="6">
    <source>
        <dbReference type="Proteomes" id="UP001366166"/>
    </source>
</evidence>
<evidence type="ECO:0000256" key="1">
    <source>
        <dbReference type="ARBA" id="ARBA00005336"/>
    </source>
</evidence>
<dbReference type="GO" id="GO:0009254">
    <property type="term" value="P:peptidoglycan turnover"/>
    <property type="evidence" value="ECO:0007669"/>
    <property type="project" value="TreeGrafter"/>
</dbReference>
<dbReference type="InterPro" id="IPR050226">
    <property type="entry name" value="NagZ_Beta-hexosaminidase"/>
</dbReference>
<comment type="similarity">
    <text evidence="1">Belongs to the glycosyl hydrolase 3 family.</text>
</comment>